<organism evidence="1 2">
    <name type="scientific">Paraburkholderia dioscoreae</name>
    <dbReference type="NCBI Taxonomy" id="2604047"/>
    <lineage>
        <taxon>Bacteria</taxon>
        <taxon>Pseudomonadati</taxon>
        <taxon>Pseudomonadota</taxon>
        <taxon>Betaproteobacteria</taxon>
        <taxon>Burkholderiales</taxon>
        <taxon>Burkholderiaceae</taxon>
        <taxon>Paraburkholderia</taxon>
    </lineage>
</organism>
<proteinExistence type="predicted"/>
<accession>A0A5Q4ZNE6</accession>
<keyword evidence="2" id="KW-1185">Reference proteome</keyword>
<dbReference type="KEGG" id="pdio:PDMSB3_2989.1"/>
<sequence>MHSCPGQPSGLRALRPRPYAAISCHSVSRCLHRKAARGRIPVSPAPEGALAGHERMFLIEGVCTRVRVEYGVRRQFLPLPSHRFTTA</sequence>
<name>A0A5Q4ZNE6_9BURK</name>
<protein>
    <submittedName>
        <fullName evidence="1">Uncharacterized protein</fullName>
    </submittedName>
</protein>
<dbReference type="AlphaFoldDB" id="A0A5Q4ZNE6"/>
<dbReference type="EMBL" id="LR699554">
    <property type="protein sequence ID" value="VVD34273.1"/>
    <property type="molecule type" value="Genomic_DNA"/>
</dbReference>
<evidence type="ECO:0000313" key="1">
    <source>
        <dbReference type="EMBL" id="VVD34273.1"/>
    </source>
</evidence>
<evidence type="ECO:0000313" key="2">
    <source>
        <dbReference type="Proteomes" id="UP000325811"/>
    </source>
</evidence>
<gene>
    <name evidence="1" type="ORF">PDMSB3_2989</name>
</gene>
<reference evidence="1 2" key="1">
    <citation type="submission" date="2019-08" db="EMBL/GenBank/DDBJ databases">
        <authorList>
            <person name="Herpell B J."/>
        </authorList>
    </citation>
    <scope>NUCLEOTIDE SEQUENCE [LARGE SCALE GENOMIC DNA]</scope>
    <source>
        <strain evidence="2">Msb3</strain>
    </source>
</reference>
<dbReference type="Proteomes" id="UP000325811">
    <property type="component" value="Chromosome II"/>
</dbReference>